<dbReference type="AlphaFoldDB" id="A0A124N0E2"/>
<dbReference type="KEGG" id="bstg:WT74_00225"/>
<keyword evidence="4" id="KW-1185">Reference proteome</keyword>
<evidence type="ECO:0000313" key="2">
    <source>
        <dbReference type="EMBL" id="RQY97113.1"/>
    </source>
</evidence>
<protein>
    <submittedName>
        <fullName evidence="1">Uncharacterized protein</fullName>
    </submittedName>
</protein>
<dbReference type="Proteomes" id="UP000281098">
    <property type="component" value="Unassembled WGS sequence"/>
</dbReference>
<dbReference type="EMBL" id="LPHB01000068">
    <property type="protein sequence ID" value="KWA56600.1"/>
    <property type="molecule type" value="Genomic_DNA"/>
</dbReference>
<organism evidence="1">
    <name type="scientific">Burkholderia stagnalis</name>
    <dbReference type="NCBI Taxonomy" id="1503054"/>
    <lineage>
        <taxon>Bacteria</taxon>
        <taxon>Pseudomonadati</taxon>
        <taxon>Pseudomonadota</taxon>
        <taxon>Betaproteobacteria</taxon>
        <taxon>Burkholderiales</taxon>
        <taxon>Burkholderiaceae</taxon>
        <taxon>Burkholderia</taxon>
        <taxon>Burkholderia cepacia complex</taxon>
    </lineage>
</organism>
<dbReference type="RefSeq" id="WP_059810894.1">
    <property type="nucleotide sequence ID" value="NZ_CP013459.1"/>
</dbReference>
<name>A0A124N0E2_9BURK</name>
<reference evidence="2 4" key="2">
    <citation type="submission" date="2018-08" db="EMBL/GenBank/DDBJ databases">
        <title>Comparative analysis of Burkholderia isolates from Puerto Rico.</title>
        <authorList>
            <person name="Hall C."/>
            <person name="Sahl J."/>
            <person name="Wagner D."/>
        </authorList>
    </citation>
    <scope>NUCLEOTIDE SEQUENCE [LARGE SCALE GENOMIC DNA]</scope>
    <source>
        <strain evidence="2 4">Bp8966</strain>
    </source>
</reference>
<reference evidence="1 3" key="1">
    <citation type="submission" date="2015-11" db="EMBL/GenBank/DDBJ databases">
        <title>Expanding the genomic diversity of Burkholderia species for the development of highly accurate diagnostics.</title>
        <authorList>
            <person name="Sahl J."/>
            <person name="Keim P."/>
            <person name="Wagner D."/>
        </authorList>
    </citation>
    <scope>NUCLEOTIDE SEQUENCE [LARGE SCALE GENOMIC DNA]</scope>
    <source>
        <strain evidence="1 3">MSMB1960WGS</strain>
    </source>
</reference>
<evidence type="ECO:0000313" key="3">
    <source>
        <dbReference type="Proteomes" id="UP000068603"/>
    </source>
</evidence>
<dbReference type="Proteomes" id="UP000068603">
    <property type="component" value="Unassembled WGS sequence"/>
</dbReference>
<accession>A0A124N0E2</accession>
<comment type="caution">
    <text evidence="1">The sequence shown here is derived from an EMBL/GenBank/DDBJ whole genome shotgun (WGS) entry which is preliminary data.</text>
</comment>
<proteinExistence type="predicted"/>
<dbReference type="EMBL" id="QTPM01000005">
    <property type="protein sequence ID" value="RQY97113.1"/>
    <property type="molecule type" value="Genomic_DNA"/>
</dbReference>
<sequence length="252" mass="27474">MKDCRAGSFCVDEVWLLALACALAPCDAALACRACRDVAFLPTCSAAWLWLAALLLCGRDVCPVSRCPALSLRTWPFPPLVDLPGSRAASGVPCREWPVSIVPALACVMPATLPVPVVDDSRIRESLSPPRRAAGQFDGTPTHRIVRHVPASRRRAALLAFGRTRRTRRASTRRTPARALPCSALACLLSLDLDAPRSPCASLGIAAGTLTRVTRARRIAARQHHDGRGRHAGLFRLRAERSCARHRSFHWR</sequence>
<evidence type="ECO:0000313" key="4">
    <source>
        <dbReference type="Proteomes" id="UP000281098"/>
    </source>
</evidence>
<evidence type="ECO:0000313" key="1">
    <source>
        <dbReference type="EMBL" id="KWA56600.1"/>
    </source>
</evidence>
<gene>
    <name evidence="2" type="ORF">DF017_06320</name>
    <name evidence="1" type="ORF">WT44_25760</name>
</gene>
<dbReference type="GeneID" id="93052022"/>